<evidence type="ECO:0008006" key="4">
    <source>
        <dbReference type="Google" id="ProtNLM"/>
    </source>
</evidence>
<comment type="caution">
    <text evidence="2">The sequence shown here is derived from an EMBL/GenBank/DDBJ whole genome shotgun (WGS) entry which is preliminary data.</text>
</comment>
<feature type="region of interest" description="Disordered" evidence="1">
    <location>
        <begin position="1"/>
        <end position="21"/>
    </location>
</feature>
<organism evidence="2 3">
    <name type="scientific">Salvia divinorum</name>
    <name type="common">Maria pastora</name>
    <name type="synonym">Diviner's sage</name>
    <dbReference type="NCBI Taxonomy" id="28513"/>
    <lineage>
        <taxon>Eukaryota</taxon>
        <taxon>Viridiplantae</taxon>
        <taxon>Streptophyta</taxon>
        <taxon>Embryophyta</taxon>
        <taxon>Tracheophyta</taxon>
        <taxon>Spermatophyta</taxon>
        <taxon>Magnoliopsida</taxon>
        <taxon>eudicotyledons</taxon>
        <taxon>Gunneridae</taxon>
        <taxon>Pentapetalae</taxon>
        <taxon>asterids</taxon>
        <taxon>lamiids</taxon>
        <taxon>Lamiales</taxon>
        <taxon>Lamiaceae</taxon>
        <taxon>Nepetoideae</taxon>
        <taxon>Mentheae</taxon>
        <taxon>Salviinae</taxon>
        <taxon>Salvia</taxon>
        <taxon>Salvia subgen. Calosphace</taxon>
    </lineage>
</organism>
<dbReference type="PANTHER" id="PTHR37610:SF38">
    <property type="entry name" value="RETROTRANSPOSON COPIA-LIKE N-TERMINAL DOMAIN-CONTAINING PROTEIN"/>
    <property type="match status" value="1"/>
</dbReference>
<dbReference type="EMBL" id="JBEAFC010000008">
    <property type="protein sequence ID" value="KAL1544471.1"/>
    <property type="molecule type" value="Genomic_DNA"/>
</dbReference>
<dbReference type="AlphaFoldDB" id="A0ABD1GK17"/>
<keyword evidence="3" id="KW-1185">Reference proteome</keyword>
<evidence type="ECO:0000313" key="3">
    <source>
        <dbReference type="Proteomes" id="UP001567538"/>
    </source>
</evidence>
<protein>
    <recommendedName>
        <fullName evidence="4">Retrotransposon Copia-like N-terminal domain-containing protein</fullName>
    </recommendedName>
</protein>
<accession>A0ABD1GK17</accession>
<dbReference type="Proteomes" id="UP001567538">
    <property type="component" value="Unassembled WGS sequence"/>
</dbReference>
<proteinExistence type="predicted"/>
<sequence length="175" mass="20564">MSDSDTENSKPSQTETYGRLTSRIPRWHEVDESALVKGHRGEEDDFSHFWRFRPPLSDDPGYSKWQQQDHCCFNWIISNLETSLVNEVSQYKTAKDLWDGLAVTYGSGADPFQVHDLHRQAMSMKQGDMTLEALWNTFQDLWILINARDPNPMDNPKSIEKYNKHTQRHRLYQFV</sequence>
<evidence type="ECO:0000256" key="1">
    <source>
        <dbReference type="SAM" id="MobiDB-lite"/>
    </source>
</evidence>
<reference evidence="2 3" key="1">
    <citation type="submission" date="2024-06" db="EMBL/GenBank/DDBJ databases">
        <title>A chromosome level genome sequence of Diviner's sage (Salvia divinorum).</title>
        <authorList>
            <person name="Ford S.A."/>
            <person name="Ro D.-K."/>
            <person name="Ness R.W."/>
            <person name="Phillips M.A."/>
        </authorList>
    </citation>
    <scope>NUCLEOTIDE SEQUENCE [LARGE SCALE GENOMIC DNA]</scope>
    <source>
        <strain evidence="2">SAF-2024a</strain>
        <tissue evidence="2">Leaf</tissue>
    </source>
</reference>
<name>A0ABD1GK17_SALDI</name>
<dbReference type="PANTHER" id="PTHR37610">
    <property type="entry name" value="CCHC-TYPE DOMAIN-CONTAINING PROTEIN"/>
    <property type="match status" value="1"/>
</dbReference>
<evidence type="ECO:0000313" key="2">
    <source>
        <dbReference type="EMBL" id="KAL1544471.1"/>
    </source>
</evidence>
<dbReference type="Pfam" id="PF14223">
    <property type="entry name" value="Retrotran_gag_2"/>
    <property type="match status" value="1"/>
</dbReference>
<gene>
    <name evidence="2" type="ORF">AAHA92_21318</name>
</gene>
<feature type="compositionally biased region" description="Polar residues" evidence="1">
    <location>
        <begin position="7"/>
        <end position="16"/>
    </location>
</feature>